<evidence type="ECO:0000256" key="1">
    <source>
        <dbReference type="SAM" id="MobiDB-lite"/>
    </source>
</evidence>
<dbReference type="InterPro" id="IPR033536">
    <property type="entry name" value="Spata22"/>
</dbReference>
<feature type="region of interest" description="Disordered" evidence="1">
    <location>
        <begin position="90"/>
        <end position="141"/>
    </location>
</feature>
<protein>
    <submittedName>
        <fullName evidence="2">Spermatogenesis-associated protein 22</fullName>
    </submittedName>
</protein>
<organism evidence="2">
    <name type="scientific">Lamprotornis superbus</name>
    <dbReference type="NCBI Taxonomy" id="245042"/>
    <lineage>
        <taxon>Eukaryota</taxon>
        <taxon>Metazoa</taxon>
        <taxon>Chordata</taxon>
        <taxon>Craniata</taxon>
        <taxon>Vertebrata</taxon>
        <taxon>Euteleostomi</taxon>
        <taxon>Archelosauria</taxon>
        <taxon>Archosauria</taxon>
        <taxon>Dinosauria</taxon>
        <taxon>Saurischia</taxon>
        <taxon>Theropoda</taxon>
        <taxon>Coelurosauria</taxon>
        <taxon>Aves</taxon>
        <taxon>Neognathae</taxon>
        <taxon>Neoaves</taxon>
        <taxon>Telluraves</taxon>
        <taxon>Australaves</taxon>
        <taxon>Passeriformes</taxon>
        <taxon>Sturnidae</taxon>
        <taxon>Lamprotornis</taxon>
    </lineage>
</organism>
<evidence type="ECO:0000313" key="2">
    <source>
        <dbReference type="EMBL" id="KAG0124504.1"/>
    </source>
</evidence>
<name>A0A835NYL9_9PASS</name>
<comment type="caution">
    <text evidence="2">The sequence shown here is derived from an EMBL/GenBank/DDBJ whole genome shotgun (WGS) entry which is preliminary data.</text>
</comment>
<dbReference type="OrthoDB" id="10028206at2759"/>
<dbReference type="Proteomes" id="UP000618051">
    <property type="component" value="Unassembled WGS sequence"/>
</dbReference>
<dbReference type="PANTHER" id="PTHR35258">
    <property type="entry name" value="SPERMATOGENESIS-ASSOCIATED PROTEIN 22"/>
    <property type="match status" value="1"/>
</dbReference>
<evidence type="ECO:0000313" key="4">
    <source>
        <dbReference type="Proteomes" id="UP000618051"/>
    </source>
</evidence>
<evidence type="ECO:0000313" key="3">
    <source>
        <dbReference type="EMBL" id="KAI1231779.1"/>
    </source>
</evidence>
<dbReference type="EMBL" id="JADDUC020000024">
    <property type="protein sequence ID" value="KAI1231779.1"/>
    <property type="molecule type" value="Genomic_DNA"/>
</dbReference>
<reference evidence="2" key="1">
    <citation type="submission" date="2020-10" db="EMBL/GenBank/DDBJ databases">
        <title>Feather gene expression reveals the developmental basis of iridescence in African starlings.</title>
        <authorList>
            <person name="Rubenstein D.R."/>
        </authorList>
    </citation>
    <scope>NUCLEOTIDE SEQUENCE</scope>
    <source>
        <strain evidence="2">SS15</strain>
        <tissue evidence="2">Liver</tissue>
    </source>
</reference>
<proteinExistence type="predicted"/>
<dbReference type="PANTHER" id="PTHR35258:SF1">
    <property type="entry name" value="SPERMATOGENESIS-ASSOCIATED PROTEIN 22"/>
    <property type="match status" value="1"/>
</dbReference>
<reference evidence="3" key="3">
    <citation type="submission" date="2022-01" db="EMBL/GenBank/DDBJ databases">
        <authorList>
            <person name="Rubenstein D.R."/>
        </authorList>
    </citation>
    <scope>NUCLEOTIDE SEQUENCE</scope>
    <source>
        <strain evidence="3">SS15</strain>
        <tissue evidence="3">Liver</tissue>
    </source>
</reference>
<reference evidence="3 4" key="2">
    <citation type="journal article" date="2021" name="J. Hered.">
        <title>Feather Gene Expression Elucidates the Developmental Basis of Plumage Iridescence in African Starlings.</title>
        <authorList>
            <person name="Rubenstein D.R."/>
            <person name="Corvelo A."/>
            <person name="MacManes M.D."/>
            <person name="Maia R."/>
            <person name="Narzisi G."/>
            <person name="Rousaki A."/>
            <person name="Vandenabeele P."/>
            <person name="Shawkey M.D."/>
            <person name="Solomon J."/>
        </authorList>
    </citation>
    <scope>NUCLEOTIDE SEQUENCE [LARGE SCALE GENOMIC DNA]</scope>
    <source>
        <strain evidence="3">SS15</strain>
    </source>
</reference>
<feature type="compositionally biased region" description="Polar residues" evidence="1">
    <location>
        <begin position="108"/>
        <end position="138"/>
    </location>
</feature>
<feature type="region of interest" description="Disordered" evidence="1">
    <location>
        <begin position="374"/>
        <end position="404"/>
    </location>
</feature>
<sequence length="558" mass="62204">MPVVCLYHCSIRKKELDSPSLQIHLKMNQVLVLGLVVMTSLPHHSAGELQTQKWMNYRKQQTVVTYLSIQKRYCDTELLYCRNRNEYTSLGNRANSRSDNGTSRKFENFSSSLKTVQQQKHPDSCNPSQLIKTDTSKGQWPVKPNTVARSLQDRSPAYKFTYNTQQNKMNENQFGCVPEDKSQEISSSQVKMKIKKNSLRILSAVIQSVRHWSQYAYKTALLFEVLGTLDSAVTPGAKGAKNFLLRDGKETLPCVFYEIDRELPRLIRGRVHRCMGTYDAKRNIFKCVSVRPATAQEQNTFQDFVKIADVEMAAYAKTINEMEWNLTIQTLEKKFSEAITEPQPPPGLTLQLLGSGWQLSALEAQEVLNPLHTGHEQQGQEGTRGTNSLQCMVPSTPELGRAEPGEGALLQGAWLLPLGKAFGCCLQAPDHALIPLQSSDKPPAELGQLKILKSTKEVGKFLLQADLFLTSKGIQLSTGSDRKAEQNISEAELAWELCYVPTGGQRPLPDSLHCQAVQKGSGSGPEPLLLWLFPGLAPLLSQHHLPATQDTEAKSEQA</sequence>
<feature type="non-terminal residue" evidence="2">
    <location>
        <position position="1"/>
    </location>
</feature>
<accession>A0A835NYL9</accession>
<dbReference type="GO" id="GO:0051445">
    <property type="term" value="P:regulation of meiotic cell cycle"/>
    <property type="evidence" value="ECO:0007669"/>
    <property type="project" value="TreeGrafter"/>
</dbReference>
<dbReference type="GO" id="GO:0000711">
    <property type="term" value="P:meiotic DNA repair synthesis"/>
    <property type="evidence" value="ECO:0007669"/>
    <property type="project" value="InterPro"/>
</dbReference>
<feature type="compositionally biased region" description="Polar residues" evidence="1">
    <location>
        <begin position="90"/>
        <end position="101"/>
    </location>
</feature>
<keyword evidence="4" id="KW-1185">Reference proteome</keyword>
<dbReference type="GO" id="GO:0007129">
    <property type="term" value="P:homologous chromosome pairing at meiosis"/>
    <property type="evidence" value="ECO:0007669"/>
    <property type="project" value="InterPro"/>
</dbReference>
<feature type="compositionally biased region" description="Polar residues" evidence="1">
    <location>
        <begin position="376"/>
        <end position="390"/>
    </location>
</feature>
<gene>
    <name evidence="3" type="ORF">IHE44_0007415</name>
    <name evidence="2" type="ORF">IHE44_006247</name>
</gene>
<dbReference type="AlphaFoldDB" id="A0A835NYL9"/>
<dbReference type="EMBL" id="JADDUC010000024">
    <property type="protein sequence ID" value="KAG0124504.1"/>
    <property type="molecule type" value="Genomic_DNA"/>
</dbReference>
<dbReference type="GO" id="GO:0007276">
    <property type="term" value="P:gamete generation"/>
    <property type="evidence" value="ECO:0007669"/>
    <property type="project" value="InterPro"/>
</dbReference>